<dbReference type="Gene3D" id="3.40.50.261">
    <property type="entry name" value="Succinyl-CoA synthetase domains"/>
    <property type="match status" value="1"/>
</dbReference>
<accession>A0ABS1LGJ7</accession>
<dbReference type="SUPFAM" id="SSF56059">
    <property type="entry name" value="Glutathione synthetase ATP-binding domain-like"/>
    <property type="match status" value="1"/>
</dbReference>
<comment type="function">
    <text evidence="5">Succinyl-CoA synthetase functions in the citric acid cycle (TCA), coupling the hydrolysis of succinyl-CoA to the synthesis of either ATP or GTP and thus represents the only step of substrate-level phosphorylation in the TCA. The beta subunit provides nucleotide specificity of the enzyme and binds the substrate succinate, while the binding sites for coenzyme A and phosphate are found in the alpha subunit.</text>
</comment>
<dbReference type="EMBL" id="JABBYC010000001">
    <property type="protein sequence ID" value="MBL0884732.1"/>
    <property type="molecule type" value="Genomic_DNA"/>
</dbReference>
<feature type="binding site" evidence="5">
    <location>
        <position position="95"/>
    </location>
    <ligand>
        <name>ATP</name>
        <dbReference type="ChEBI" id="CHEBI:30616"/>
    </ligand>
</feature>
<keyword evidence="2 5" id="KW-0479">Metal-binding</keyword>
<dbReference type="InterPro" id="IPR005811">
    <property type="entry name" value="SUCC_ACL_C"/>
</dbReference>
<evidence type="ECO:0000256" key="4">
    <source>
        <dbReference type="ARBA" id="ARBA00022842"/>
    </source>
</evidence>
<keyword evidence="9" id="KW-1185">Reference proteome</keyword>
<dbReference type="RefSeq" id="WP_201844568.1">
    <property type="nucleotide sequence ID" value="NZ_JABBYC010000001.1"/>
</dbReference>
<comment type="catalytic activity">
    <reaction evidence="5">
        <text>succinate + ATP + CoA = succinyl-CoA + ADP + phosphate</text>
        <dbReference type="Rhea" id="RHEA:17661"/>
        <dbReference type="ChEBI" id="CHEBI:30031"/>
        <dbReference type="ChEBI" id="CHEBI:30616"/>
        <dbReference type="ChEBI" id="CHEBI:43474"/>
        <dbReference type="ChEBI" id="CHEBI:57287"/>
        <dbReference type="ChEBI" id="CHEBI:57292"/>
        <dbReference type="ChEBI" id="CHEBI:456216"/>
        <dbReference type="EC" id="6.2.1.5"/>
    </reaction>
</comment>
<dbReference type="Pfam" id="PF00549">
    <property type="entry name" value="Ligase_CoA"/>
    <property type="match status" value="1"/>
</dbReference>
<reference evidence="8 9" key="1">
    <citation type="journal article" date="2021" name="Arch. Microbiol.">
        <title>Myceligenerans indicum sp. nov., an actinobacterium isolated from mangrove sediment of Sundarbans, India.</title>
        <authorList>
            <person name="Asha K."/>
            <person name="Bhadury P."/>
        </authorList>
    </citation>
    <scope>NUCLEOTIDE SEQUENCE [LARGE SCALE GENOMIC DNA]</scope>
    <source>
        <strain evidence="8 9">I2</strain>
    </source>
</reference>
<evidence type="ECO:0000259" key="7">
    <source>
        <dbReference type="PROSITE" id="PS50975"/>
    </source>
</evidence>
<dbReference type="InterPro" id="IPR005809">
    <property type="entry name" value="Succ_CoA_ligase-like_bsu"/>
</dbReference>
<feature type="binding site" evidence="5">
    <location>
        <begin position="53"/>
        <end position="55"/>
    </location>
    <ligand>
        <name>ATP</name>
        <dbReference type="ChEBI" id="CHEBI:30616"/>
    </ligand>
</feature>
<evidence type="ECO:0000313" key="9">
    <source>
        <dbReference type="Proteomes" id="UP000675409"/>
    </source>
</evidence>
<dbReference type="Gene3D" id="3.30.1490.20">
    <property type="entry name" value="ATP-grasp fold, A domain"/>
    <property type="match status" value="1"/>
</dbReference>
<dbReference type="PANTHER" id="PTHR11815:SF10">
    <property type="entry name" value="SUCCINATE--COA LIGASE [GDP-FORMING] SUBUNIT BETA, MITOCHONDRIAL"/>
    <property type="match status" value="1"/>
</dbReference>
<sequence>MDLFEYQARDIFEKHGVPVLGGVVATTPQEAREGAEKLGGGTVVVKAQVKTGGRGKAGGVKLAHSPEEAEAKAAEILGMDIKGHTVHRVMIAQGASIAEEFYFSILLDRANRNYLAMCSVEGGVEIEQLAVERPEALAKVAVDPLTGIDEAKAAEIVEAAGFPEDIRGKVAETIQTLWTVFKNEDATLVEVNPLVKTSDGAIIALDGKVTLDENASEVRHPEHAELEDKSATDPLEAKAKANNLNYVKLDGEVGIIGNGAGLVMSTLDVVAYAGEQHGGVKPANFLDIGGGANAEVMANGLDVILGDEQVKAVFVNVFGGITACDEVAKGIVGALDLLGDHATKPLVVRLDGNNVDLGREILATRDHPLVTLADTMDGGADLAAAKAAAPAA</sequence>
<feature type="binding site" evidence="5">
    <location>
        <position position="206"/>
    </location>
    <ligand>
        <name>Mg(2+)</name>
        <dbReference type="ChEBI" id="CHEBI:18420"/>
    </ligand>
</feature>
<comment type="similarity">
    <text evidence="5">Belongs to the succinate/malate CoA ligase beta subunit family.</text>
</comment>
<gene>
    <name evidence="5 8" type="primary">sucC</name>
    <name evidence="8" type="ORF">HGK34_00295</name>
</gene>
<evidence type="ECO:0000256" key="6">
    <source>
        <dbReference type="PROSITE-ProRule" id="PRU00409"/>
    </source>
</evidence>
<dbReference type="PANTHER" id="PTHR11815">
    <property type="entry name" value="SUCCINYL-COA SYNTHETASE BETA CHAIN"/>
    <property type="match status" value="1"/>
</dbReference>
<evidence type="ECO:0000256" key="5">
    <source>
        <dbReference type="HAMAP-Rule" id="MF_00558"/>
    </source>
</evidence>
<dbReference type="Pfam" id="PF08442">
    <property type="entry name" value="ATP-grasp_2"/>
    <property type="match status" value="1"/>
</dbReference>
<feature type="binding site" evidence="5">
    <location>
        <position position="192"/>
    </location>
    <ligand>
        <name>Mg(2+)</name>
        <dbReference type="ChEBI" id="CHEBI:18420"/>
    </ligand>
</feature>
<dbReference type="InterPro" id="IPR013650">
    <property type="entry name" value="ATP-grasp_succ-CoA_synth-type"/>
</dbReference>
<evidence type="ECO:0000313" key="8">
    <source>
        <dbReference type="EMBL" id="MBL0884732.1"/>
    </source>
</evidence>
<comment type="catalytic activity">
    <reaction evidence="5">
        <text>GTP + succinate + CoA = succinyl-CoA + GDP + phosphate</text>
        <dbReference type="Rhea" id="RHEA:22120"/>
        <dbReference type="ChEBI" id="CHEBI:30031"/>
        <dbReference type="ChEBI" id="CHEBI:37565"/>
        <dbReference type="ChEBI" id="CHEBI:43474"/>
        <dbReference type="ChEBI" id="CHEBI:57287"/>
        <dbReference type="ChEBI" id="CHEBI:57292"/>
        <dbReference type="ChEBI" id="CHEBI:58189"/>
    </reaction>
</comment>
<comment type="caution">
    <text evidence="5">Lacks conserved residue(s) required for the propagation of feature annotation.</text>
</comment>
<dbReference type="HAMAP" id="MF_00558">
    <property type="entry name" value="Succ_CoA_beta"/>
    <property type="match status" value="1"/>
</dbReference>
<dbReference type="NCBIfam" id="TIGR01016">
    <property type="entry name" value="sucCoAbeta"/>
    <property type="match status" value="1"/>
</dbReference>
<feature type="binding site" evidence="5">
    <location>
        <position position="100"/>
    </location>
    <ligand>
        <name>ATP</name>
        <dbReference type="ChEBI" id="CHEBI:30616"/>
    </ligand>
</feature>
<dbReference type="InterPro" id="IPR017866">
    <property type="entry name" value="Succ-CoA_synthase_bsu_CS"/>
</dbReference>
<feature type="domain" description="ATP-grasp" evidence="7">
    <location>
        <begin position="9"/>
        <end position="243"/>
    </location>
</feature>
<dbReference type="InterPro" id="IPR013815">
    <property type="entry name" value="ATP_grasp_subdomain_1"/>
</dbReference>
<dbReference type="Proteomes" id="UP000675409">
    <property type="component" value="Unassembled WGS sequence"/>
</dbReference>
<dbReference type="InterPro" id="IPR016102">
    <property type="entry name" value="Succinyl-CoA_synth-like"/>
</dbReference>
<dbReference type="NCBIfam" id="NF001913">
    <property type="entry name" value="PRK00696.1"/>
    <property type="match status" value="1"/>
</dbReference>
<name>A0ABS1LGJ7_9MICO</name>
<evidence type="ECO:0000256" key="3">
    <source>
        <dbReference type="ARBA" id="ARBA00022741"/>
    </source>
</evidence>
<comment type="pathway">
    <text evidence="5">Carbohydrate metabolism; tricarboxylic acid cycle; succinate from succinyl-CoA (ligase route): step 1/1.</text>
</comment>
<keyword evidence="4 5" id="KW-0460">Magnesium</keyword>
<keyword evidence="3 5" id="KW-0547">Nucleotide-binding</keyword>
<dbReference type="PROSITE" id="PS50975">
    <property type="entry name" value="ATP_GRASP"/>
    <property type="match status" value="1"/>
</dbReference>
<comment type="cofactor">
    <cofactor evidence="5">
        <name>Mg(2+)</name>
        <dbReference type="ChEBI" id="CHEBI:18420"/>
    </cofactor>
    <text evidence="5">Binds 1 Mg(2+) ion per subunit.</text>
</comment>
<feature type="binding site" evidence="5">
    <location>
        <position position="258"/>
    </location>
    <ligand>
        <name>substrate</name>
        <note>ligand shared with subunit alpha</note>
    </ligand>
</feature>
<dbReference type="PROSITE" id="PS01217">
    <property type="entry name" value="SUCCINYL_COA_LIG_3"/>
    <property type="match status" value="1"/>
</dbReference>
<dbReference type="Gene3D" id="3.30.470.20">
    <property type="entry name" value="ATP-grasp fold, B domain"/>
    <property type="match status" value="1"/>
</dbReference>
<feature type="binding site" evidence="5">
    <location>
        <position position="46"/>
    </location>
    <ligand>
        <name>ATP</name>
        <dbReference type="ChEBI" id="CHEBI:30616"/>
    </ligand>
</feature>
<dbReference type="InterPro" id="IPR011761">
    <property type="entry name" value="ATP-grasp"/>
</dbReference>
<protein>
    <recommendedName>
        <fullName evidence="5">Succinate--CoA ligase [ADP-forming] subunit beta</fullName>
        <ecNumber evidence="5">6.2.1.5</ecNumber>
    </recommendedName>
    <alternativeName>
        <fullName evidence="5">Succinyl-CoA synthetase subunit beta</fullName>
        <shortName evidence="5">SCS-beta</shortName>
    </alternativeName>
</protein>
<evidence type="ECO:0000256" key="1">
    <source>
        <dbReference type="ARBA" id="ARBA00022598"/>
    </source>
</evidence>
<dbReference type="EC" id="6.2.1.5" evidence="5"/>
<dbReference type="GO" id="GO:0004775">
    <property type="term" value="F:succinate-CoA ligase (ADP-forming) activity"/>
    <property type="evidence" value="ECO:0007669"/>
    <property type="project" value="UniProtKB-EC"/>
</dbReference>
<dbReference type="PIRSF" id="PIRSF001554">
    <property type="entry name" value="SucCS_beta"/>
    <property type="match status" value="1"/>
</dbReference>
<keyword evidence="5 6" id="KW-0067">ATP-binding</keyword>
<organism evidence="8 9">
    <name type="scientific">Myceligenerans indicum</name>
    <dbReference type="NCBI Taxonomy" id="2593663"/>
    <lineage>
        <taxon>Bacteria</taxon>
        <taxon>Bacillati</taxon>
        <taxon>Actinomycetota</taxon>
        <taxon>Actinomycetes</taxon>
        <taxon>Micrococcales</taxon>
        <taxon>Promicromonosporaceae</taxon>
        <taxon>Myceligenerans</taxon>
    </lineage>
</organism>
<proteinExistence type="inferred from homology"/>
<feature type="binding site" evidence="5">
    <location>
        <begin position="320"/>
        <end position="322"/>
    </location>
    <ligand>
        <name>substrate</name>
        <note>ligand shared with subunit alpha</note>
    </ligand>
</feature>
<evidence type="ECO:0000256" key="2">
    <source>
        <dbReference type="ARBA" id="ARBA00022723"/>
    </source>
</evidence>
<keyword evidence="5" id="KW-0816">Tricarboxylic acid cycle</keyword>
<dbReference type="SUPFAM" id="SSF52210">
    <property type="entry name" value="Succinyl-CoA synthetase domains"/>
    <property type="match status" value="1"/>
</dbReference>
<comment type="caution">
    <text evidence="8">The sequence shown here is derived from an EMBL/GenBank/DDBJ whole genome shotgun (WGS) entry which is preliminary data.</text>
</comment>
<keyword evidence="1 5" id="KW-0436">Ligase</keyword>
<comment type="subunit">
    <text evidence="5">Heterotetramer of two alpha and two beta subunits.</text>
</comment>